<evidence type="ECO:0000256" key="1">
    <source>
        <dbReference type="ARBA" id="ARBA00004141"/>
    </source>
</evidence>
<evidence type="ECO:0000256" key="4">
    <source>
        <dbReference type="ARBA" id="ARBA00023136"/>
    </source>
</evidence>
<protein>
    <recommendedName>
        <fullName evidence="6">Major facilitator superfamily (MFS) profile domain-containing protein</fullName>
    </recommendedName>
</protein>
<dbReference type="InterPro" id="IPR005828">
    <property type="entry name" value="MFS_sugar_transport-like"/>
</dbReference>
<accession>A0ABP0FUS0</accession>
<feature type="transmembrane region" description="Helical" evidence="5">
    <location>
        <begin position="21"/>
        <end position="43"/>
    </location>
</feature>
<evidence type="ECO:0000256" key="5">
    <source>
        <dbReference type="SAM" id="Phobius"/>
    </source>
</evidence>
<reference evidence="7 8" key="1">
    <citation type="submission" date="2024-02" db="EMBL/GenBank/DDBJ databases">
        <authorList>
            <person name="Daric V."/>
            <person name="Darras S."/>
        </authorList>
    </citation>
    <scope>NUCLEOTIDE SEQUENCE [LARGE SCALE GENOMIC DNA]</scope>
</reference>
<evidence type="ECO:0000256" key="3">
    <source>
        <dbReference type="ARBA" id="ARBA00022989"/>
    </source>
</evidence>
<dbReference type="PANTHER" id="PTHR24064">
    <property type="entry name" value="SOLUTE CARRIER FAMILY 22 MEMBER"/>
    <property type="match status" value="1"/>
</dbReference>
<dbReference type="EMBL" id="CAWYQH010000097">
    <property type="protein sequence ID" value="CAK8683378.1"/>
    <property type="molecule type" value="Genomic_DNA"/>
</dbReference>
<dbReference type="Pfam" id="PF00083">
    <property type="entry name" value="Sugar_tr"/>
    <property type="match status" value="1"/>
</dbReference>
<evidence type="ECO:0000256" key="2">
    <source>
        <dbReference type="ARBA" id="ARBA00022692"/>
    </source>
</evidence>
<comment type="subcellular location">
    <subcellularLocation>
        <location evidence="1">Membrane</location>
        <topology evidence="1">Multi-pass membrane protein</topology>
    </subcellularLocation>
</comment>
<keyword evidence="4 5" id="KW-0472">Membrane</keyword>
<gene>
    <name evidence="7" type="ORF">CVLEPA_LOCUS14459</name>
</gene>
<dbReference type="PROSITE" id="PS50850">
    <property type="entry name" value="MFS"/>
    <property type="match status" value="1"/>
</dbReference>
<dbReference type="InterPro" id="IPR036259">
    <property type="entry name" value="MFS_trans_sf"/>
</dbReference>
<feature type="transmembrane region" description="Helical" evidence="5">
    <location>
        <begin position="423"/>
        <end position="446"/>
    </location>
</feature>
<organism evidence="7 8">
    <name type="scientific">Clavelina lepadiformis</name>
    <name type="common">Light-bulb sea squirt</name>
    <name type="synonym">Ascidia lepadiformis</name>
    <dbReference type="NCBI Taxonomy" id="159417"/>
    <lineage>
        <taxon>Eukaryota</taxon>
        <taxon>Metazoa</taxon>
        <taxon>Chordata</taxon>
        <taxon>Tunicata</taxon>
        <taxon>Ascidiacea</taxon>
        <taxon>Aplousobranchia</taxon>
        <taxon>Clavelinidae</taxon>
        <taxon>Clavelina</taxon>
    </lineage>
</organism>
<feature type="transmembrane region" description="Helical" evidence="5">
    <location>
        <begin position="192"/>
        <end position="210"/>
    </location>
</feature>
<dbReference type="InterPro" id="IPR020846">
    <property type="entry name" value="MFS_dom"/>
</dbReference>
<feature type="transmembrane region" description="Helical" evidence="5">
    <location>
        <begin position="106"/>
        <end position="123"/>
    </location>
</feature>
<feature type="transmembrane region" description="Helical" evidence="5">
    <location>
        <begin position="74"/>
        <end position="94"/>
    </location>
</feature>
<keyword evidence="2 5" id="KW-0812">Transmembrane</keyword>
<feature type="transmembrane region" description="Helical" evidence="5">
    <location>
        <begin position="336"/>
        <end position="354"/>
    </location>
</feature>
<feature type="domain" description="Major facilitator superfamily (MFS) profile" evidence="6">
    <location>
        <begin position="20"/>
        <end position="451"/>
    </location>
</feature>
<comment type="caution">
    <text evidence="7">The sequence shown here is derived from an EMBL/GenBank/DDBJ whole genome shotgun (WGS) entry which is preliminary data.</text>
</comment>
<proteinExistence type="predicted"/>
<dbReference type="Gene3D" id="1.20.1250.20">
    <property type="entry name" value="MFS general substrate transporter like domains"/>
    <property type="match status" value="1"/>
</dbReference>
<feature type="transmembrane region" description="Helical" evidence="5">
    <location>
        <begin position="271"/>
        <end position="291"/>
    </location>
</feature>
<name>A0ABP0FUS0_CLALP</name>
<feature type="transmembrane region" description="Helical" evidence="5">
    <location>
        <begin position="366"/>
        <end position="386"/>
    </location>
</feature>
<feature type="transmembrane region" description="Helical" evidence="5">
    <location>
        <begin position="129"/>
        <end position="151"/>
    </location>
</feature>
<feature type="transmembrane region" description="Helical" evidence="5">
    <location>
        <begin position="303"/>
        <end position="324"/>
    </location>
</feature>
<dbReference type="Proteomes" id="UP001642483">
    <property type="component" value="Unassembled WGS sequence"/>
</dbReference>
<sequence>MDVEKAFQVVGNFGRYQASSFVCLASIQFFLALQMVQIMFIGAKPDVTTTSRGIMQPVGMVTIVTEWKLYDKMWTVDLVQSIFMFGVLMGNLLIGQLSDKFGRKSVLYKVFGMLIFTSFLTTFANNYKILAAIRYFVGVFQGGTVLVSFVLAQELLGSSVWTITGNIMPALFAVGIAALAGLASIFTNWHDLCLVTSLPGILPLLGLIFVPESPRWLYSQGKVSEAENTLQYMARKNGVPQTVCSSIILRHSVKKKAVTYTIRDLFTSRQIAVRTIVMGYLWFVCSFAYYGLTMAAGDLSPNLYTSVALSGLVELPSYVISMFLIDRNWAGRRKTLAGTLLFCGVACVAIMFVHVNEDTGTSTAKLVLGLLGKLAISASFAIVYIYASELFPTVIRNVGMGTSSVCARVGGMLAPYIPSLKKFAAPLPFVIFGLVSLIAGFISFALPETLNQPIPDTIDDVIKNENIKTNATQDDTTHLLHDTDAV</sequence>
<evidence type="ECO:0000313" key="8">
    <source>
        <dbReference type="Proteomes" id="UP001642483"/>
    </source>
</evidence>
<keyword evidence="3 5" id="KW-1133">Transmembrane helix</keyword>
<dbReference type="SUPFAM" id="SSF103473">
    <property type="entry name" value="MFS general substrate transporter"/>
    <property type="match status" value="1"/>
</dbReference>
<evidence type="ECO:0000259" key="6">
    <source>
        <dbReference type="PROSITE" id="PS50850"/>
    </source>
</evidence>
<keyword evidence="8" id="KW-1185">Reference proteome</keyword>
<feature type="transmembrane region" description="Helical" evidence="5">
    <location>
        <begin position="163"/>
        <end position="186"/>
    </location>
</feature>
<evidence type="ECO:0000313" key="7">
    <source>
        <dbReference type="EMBL" id="CAK8683378.1"/>
    </source>
</evidence>